<comment type="caution">
    <text evidence="10">The sequence shown here is derived from an EMBL/GenBank/DDBJ whole genome shotgun (WGS) entry which is preliminary data.</text>
</comment>
<evidence type="ECO:0000313" key="10">
    <source>
        <dbReference type="EMBL" id="GEN79781.1"/>
    </source>
</evidence>
<dbReference type="CDD" id="cd06261">
    <property type="entry name" value="TM_PBP2"/>
    <property type="match status" value="1"/>
</dbReference>
<feature type="transmembrane region" description="Helical" evidence="7">
    <location>
        <begin position="249"/>
        <end position="268"/>
    </location>
</feature>
<evidence type="ECO:0000256" key="3">
    <source>
        <dbReference type="ARBA" id="ARBA00022475"/>
    </source>
</evidence>
<dbReference type="OrthoDB" id="9805974at2"/>
<evidence type="ECO:0000256" key="7">
    <source>
        <dbReference type="RuleBase" id="RU363032"/>
    </source>
</evidence>
<organism evidence="10 11">
    <name type="scientific">Actinotalea fermentans</name>
    <dbReference type="NCBI Taxonomy" id="43671"/>
    <lineage>
        <taxon>Bacteria</taxon>
        <taxon>Bacillati</taxon>
        <taxon>Actinomycetota</taxon>
        <taxon>Actinomycetes</taxon>
        <taxon>Micrococcales</taxon>
        <taxon>Cellulomonadaceae</taxon>
        <taxon>Actinotalea</taxon>
    </lineage>
</organism>
<dbReference type="GO" id="GO:0005886">
    <property type="term" value="C:plasma membrane"/>
    <property type="evidence" value="ECO:0007669"/>
    <property type="project" value="UniProtKB-SubCell"/>
</dbReference>
<dbReference type="SUPFAM" id="SSF161098">
    <property type="entry name" value="MetI-like"/>
    <property type="match status" value="1"/>
</dbReference>
<accession>A0A511YX58</accession>
<gene>
    <name evidence="10" type="primary">lacF</name>
    <name evidence="10" type="ORF">AFE02nite_15150</name>
</gene>
<name>A0A511YX58_9CELL</name>
<proteinExistence type="inferred from homology"/>
<protein>
    <submittedName>
        <fullName evidence="10">Sugar ABC transporter permease</fullName>
    </submittedName>
</protein>
<dbReference type="InterPro" id="IPR035906">
    <property type="entry name" value="MetI-like_sf"/>
</dbReference>
<dbReference type="Proteomes" id="UP000321484">
    <property type="component" value="Unassembled WGS sequence"/>
</dbReference>
<keyword evidence="3" id="KW-1003">Cell membrane</keyword>
<evidence type="ECO:0000256" key="5">
    <source>
        <dbReference type="ARBA" id="ARBA00022989"/>
    </source>
</evidence>
<dbReference type="GO" id="GO:0055085">
    <property type="term" value="P:transmembrane transport"/>
    <property type="evidence" value="ECO:0007669"/>
    <property type="project" value="InterPro"/>
</dbReference>
<dbReference type="AlphaFoldDB" id="A0A511YX58"/>
<evidence type="ECO:0000256" key="6">
    <source>
        <dbReference type="ARBA" id="ARBA00023136"/>
    </source>
</evidence>
<feature type="transmembrane region" description="Helical" evidence="7">
    <location>
        <begin position="46"/>
        <end position="74"/>
    </location>
</feature>
<evidence type="ECO:0000313" key="11">
    <source>
        <dbReference type="Proteomes" id="UP000321484"/>
    </source>
</evidence>
<sequence>MSAQTAARPGEQGAPGRAASHQGRAGAQDPYALRRRPPLYRRRTRAAWGFALPFVLLFLTFTAGPVLMSLAMAVTDIRSRDLRNPLAVEFTGLANFQAVLADPLFRKAAANTAYFVLVGVPLTLALSLAIAVVLNAGITRAKTFFRVGYYMPVVTSIVAVAVVWRFLLHPDQGMLNEVLGWFGIEGPNWLQSTTWAMPAMIAMATWRSIGTLIIIFLAGLQSVPTSLHEAAALDGAGTWQRFRYITVPTLRPTLLFGAVITGIGYVQFFEEPFVMTQGGPLNSTLSVAFQTYNQFGFGNYGYAAAMSYVLFLAVVLLTLVQFRLLGDRDEKPRRRRRRTATVVANKEIGR</sequence>
<dbReference type="Gene3D" id="1.10.3720.10">
    <property type="entry name" value="MetI-like"/>
    <property type="match status" value="1"/>
</dbReference>
<evidence type="ECO:0000256" key="8">
    <source>
        <dbReference type="SAM" id="MobiDB-lite"/>
    </source>
</evidence>
<dbReference type="RefSeq" id="WP_034247188.1">
    <property type="nucleotide sequence ID" value="NZ_BJYK01000004.1"/>
</dbReference>
<dbReference type="InterPro" id="IPR051393">
    <property type="entry name" value="ABC_transporter_permease"/>
</dbReference>
<dbReference type="PANTHER" id="PTHR30193">
    <property type="entry name" value="ABC TRANSPORTER PERMEASE PROTEIN"/>
    <property type="match status" value="1"/>
</dbReference>
<comment type="similarity">
    <text evidence="7">Belongs to the binding-protein-dependent transport system permease family.</text>
</comment>
<keyword evidence="4 7" id="KW-0812">Transmembrane</keyword>
<dbReference type="PROSITE" id="PS50928">
    <property type="entry name" value="ABC_TM1"/>
    <property type="match status" value="1"/>
</dbReference>
<feature type="transmembrane region" description="Helical" evidence="7">
    <location>
        <begin position="147"/>
        <end position="167"/>
    </location>
</feature>
<evidence type="ECO:0000256" key="1">
    <source>
        <dbReference type="ARBA" id="ARBA00004651"/>
    </source>
</evidence>
<keyword evidence="11" id="KW-1185">Reference proteome</keyword>
<evidence type="ECO:0000256" key="4">
    <source>
        <dbReference type="ARBA" id="ARBA00022692"/>
    </source>
</evidence>
<evidence type="ECO:0000259" key="9">
    <source>
        <dbReference type="PROSITE" id="PS50928"/>
    </source>
</evidence>
<keyword evidence="6 7" id="KW-0472">Membrane</keyword>
<keyword evidence="2 7" id="KW-0813">Transport</keyword>
<comment type="subcellular location">
    <subcellularLocation>
        <location evidence="1 7">Cell membrane</location>
        <topology evidence="1 7">Multi-pass membrane protein</topology>
    </subcellularLocation>
</comment>
<feature type="transmembrane region" description="Helical" evidence="7">
    <location>
        <begin position="195"/>
        <end position="218"/>
    </location>
</feature>
<feature type="domain" description="ABC transmembrane type-1" evidence="9">
    <location>
        <begin position="109"/>
        <end position="321"/>
    </location>
</feature>
<reference evidence="10 11" key="1">
    <citation type="submission" date="2019-07" db="EMBL/GenBank/DDBJ databases">
        <title>Whole genome shotgun sequence of Actinotalea fermentans NBRC 105374.</title>
        <authorList>
            <person name="Hosoyama A."/>
            <person name="Uohara A."/>
            <person name="Ohji S."/>
            <person name="Ichikawa N."/>
        </authorList>
    </citation>
    <scope>NUCLEOTIDE SEQUENCE [LARGE SCALE GENOMIC DNA]</scope>
    <source>
        <strain evidence="10 11">NBRC 105374</strain>
    </source>
</reference>
<keyword evidence="5 7" id="KW-1133">Transmembrane helix</keyword>
<dbReference type="InterPro" id="IPR000515">
    <property type="entry name" value="MetI-like"/>
</dbReference>
<feature type="region of interest" description="Disordered" evidence="8">
    <location>
        <begin position="1"/>
        <end position="28"/>
    </location>
</feature>
<dbReference type="EMBL" id="BJYK01000004">
    <property type="protein sequence ID" value="GEN79781.1"/>
    <property type="molecule type" value="Genomic_DNA"/>
</dbReference>
<feature type="transmembrane region" description="Helical" evidence="7">
    <location>
        <begin position="300"/>
        <end position="326"/>
    </location>
</feature>
<dbReference type="Pfam" id="PF00528">
    <property type="entry name" value="BPD_transp_1"/>
    <property type="match status" value="1"/>
</dbReference>
<dbReference type="PANTHER" id="PTHR30193:SF37">
    <property type="entry name" value="INNER MEMBRANE ABC TRANSPORTER PERMEASE PROTEIN YCJO"/>
    <property type="match status" value="1"/>
</dbReference>
<evidence type="ECO:0000256" key="2">
    <source>
        <dbReference type="ARBA" id="ARBA00022448"/>
    </source>
</evidence>
<feature type="transmembrane region" description="Helical" evidence="7">
    <location>
        <begin position="113"/>
        <end position="135"/>
    </location>
</feature>